<proteinExistence type="inferred from homology"/>
<dbReference type="EMBL" id="LOCK01000026">
    <property type="protein sequence ID" value="KTE91420.1"/>
    <property type="molecule type" value="Genomic_DNA"/>
</dbReference>
<reference evidence="3" key="1">
    <citation type="submission" date="2014-07" db="EMBL/GenBank/DDBJ databases">
        <authorList>
            <person name="Hornung V.Bastian."/>
        </authorList>
    </citation>
    <scope>NUCLEOTIDE SEQUENCE</scope>
    <source>
        <strain evidence="3">PCE-S</strain>
    </source>
</reference>
<organism evidence="3">
    <name type="scientific">Desulfitobacterium hafniense</name>
    <name type="common">Desulfitobacterium frappieri</name>
    <dbReference type="NCBI Taxonomy" id="49338"/>
    <lineage>
        <taxon>Bacteria</taxon>
        <taxon>Bacillati</taxon>
        <taxon>Bacillota</taxon>
        <taxon>Clostridia</taxon>
        <taxon>Eubacteriales</taxon>
        <taxon>Desulfitobacteriaceae</taxon>
        <taxon>Desulfitobacterium</taxon>
    </lineage>
</organism>
<evidence type="ECO:0000256" key="1">
    <source>
        <dbReference type="ARBA" id="ARBA00009981"/>
    </source>
</evidence>
<dbReference type="SUPFAM" id="SSF143120">
    <property type="entry name" value="YefM-like"/>
    <property type="match status" value="1"/>
</dbReference>
<dbReference type="Proteomes" id="UP000054623">
    <property type="component" value="Unassembled WGS sequence"/>
</dbReference>
<dbReference type="PATRIC" id="fig|49338.4.peg.2397"/>
<name>A0A098B2K9_DESHA</name>
<sequence>MPQIRPITDLRNTNDISDLCHAKKEPIFITKNGYGDLVIMSIETFDAMLEGRELDAAIAEAEAEYTSDNQLVDAREALSKLKRKHFGK</sequence>
<reference evidence="4 5" key="2">
    <citation type="submission" date="2015-12" db="EMBL/GenBank/DDBJ databases">
        <title>Draft Genome Sequence of Desulfitobacterium hafniense Strain DH, a Sulfate-reducing Bacterium Isolated from Paddy Soils.</title>
        <authorList>
            <person name="Bao P."/>
            <person name="Zhang X."/>
            <person name="Li G."/>
        </authorList>
    </citation>
    <scope>NUCLEOTIDE SEQUENCE [LARGE SCALE GENOMIC DNA]</scope>
    <source>
        <strain evidence="4 5">DH</strain>
    </source>
</reference>
<evidence type="ECO:0000313" key="5">
    <source>
        <dbReference type="Proteomes" id="UP000054623"/>
    </source>
</evidence>
<protein>
    <recommendedName>
        <fullName evidence="2">Antitoxin</fullName>
    </recommendedName>
</protein>
<comment type="function">
    <text evidence="2">Antitoxin component of a type II toxin-antitoxin (TA) system.</text>
</comment>
<evidence type="ECO:0000313" key="4">
    <source>
        <dbReference type="EMBL" id="KTE91420.1"/>
    </source>
</evidence>
<gene>
    <name evidence="4" type="ORF">AT727_22565</name>
    <name evidence="3" type="ORF">DPCES_2224</name>
</gene>
<dbReference type="AlphaFoldDB" id="A0A098B2K9"/>
<dbReference type="OrthoDB" id="9795585at2"/>
<evidence type="ECO:0000313" key="3">
    <source>
        <dbReference type="EMBL" id="CDX02111.1"/>
    </source>
</evidence>
<dbReference type="EMBL" id="LK996017">
    <property type="protein sequence ID" value="CDX02111.1"/>
    <property type="molecule type" value="Genomic_DNA"/>
</dbReference>
<dbReference type="RefSeq" id="WP_005812614.1">
    <property type="nucleotide sequence ID" value="NZ_CABKQQ010000042.1"/>
</dbReference>
<dbReference type="Pfam" id="PF02604">
    <property type="entry name" value="PhdYeFM_antitox"/>
    <property type="match status" value="1"/>
</dbReference>
<accession>A0A098B2K9</accession>
<dbReference type="InterPro" id="IPR006442">
    <property type="entry name" value="Antitoxin_Phd/YefM"/>
</dbReference>
<comment type="similarity">
    <text evidence="1 2">Belongs to the phD/YefM antitoxin family.</text>
</comment>
<evidence type="ECO:0000256" key="2">
    <source>
        <dbReference type="RuleBase" id="RU362080"/>
    </source>
</evidence>
<dbReference type="NCBIfam" id="TIGR01552">
    <property type="entry name" value="phd_fam"/>
    <property type="match status" value="1"/>
</dbReference>
<dbReference type="InterPro" id="IPR036165">
    <property type="entry name" value="YefM-like_sf"/>
</dbReference>